<dbReference type="FunFam" id="1.20.1070.10:FF:000291">
    <property type="entry name" value="Predicted protein"/>
    <property type="match status" value="1"/>
</dbReference>
<evidence type="ECO:0000256" key="9">
    <source>
        <dbReference type="ARBA" id="ARBA00023224"/>
    </source>
</evidence>
<feature type="transmembrane region" description="Helical" evidence="13">
    <location>
        <begin position="304"/>
        <end position="326"/>
    </location>
</feature>
<dbReference type="Gene3D" id="1.20.1070.10">
    <property type="entry name" value="Rhodopsin 7-helix transmembrane proteins"/>
    <property type="match status" value="1"/>
</dbReference>
<evidence type="ECO:0000256" key="11">
    <source>
        <dbReference type="RuleBase" id="RU000688"/>
    </source>
</evidence>
<dbReference type="PRINTS" id="PR00237">
    <property type="entry name" value="GPCRRHODOPSN"/>
</dbReference>
<dbReference type="Pfam" id="PF00001">
    <property type="entry name" value="7tm_1"/>
    <property type="match status" value="1"/>
</dbReference>
<evidence type="ECO:0000256" key="4">
    <source>
        <dbReference type="ARBA" id="ARBA00022989"/>
    </source>
</evidence>
<dbReference type="GO" id="GO:1902093">
    <property type="term" value="P:positive regulation of flagellated sperm motility"/>
    <property type="evidence" value="ECO:0007669"/>
    <property type="project" value="TreeGrafter"/>
</dbReference>
<evidence type="ECO:0000256" key="6">
    <source>
        <dbReference type="ARBA" id="ARBA00023136"/>
    </source>
</evidence>
<organism evidence="15 16">
    <name type="scientific">Eptatretus burgeri</name>
    <name type="common">Inshore hagfish</name>
    <dbReference type="NCBI Taxonomy" id="7764"/>
    <lineage>
        <taxon>Eukaryota</taxon>
        <taxon>Metazoa</taxon>
        <taxon>Chordata</taxon>
        <taxon>Craniata</taxon>
        <taxon>Vertebrata</taxon>
        <taxon>Cyclostomata</taxon>
        <taxon>Myxini</taxon>
        <taxon>Myxiniformes</taxon>
        <taxon>Myxinidae</taxon>
        <taxon>Eptatretinae</taxon>
        <taxon>Eptatretus</taxon>
    </lineage>
</organism>
<proteinExistence type="inferred from homology"/>
<keyword evidence="7" id="KW-0449">Lipoprotein</keyword>
<keyword evidence="8 11" id="KW-0675">Receptor</keyword>
<evidence type="ECO:0000256" key="2">
    <source>
        <dbReference type="ARBA" id="ARBA00022475"/>
    </source>
</evidence>
<dbReference type="GO" id="GO:0005886">
    <property type="term" value="C:plasma membrane"/>
    <property type="evidence" value="ECO:0007669"/>
    <property type="project" value="UniProtKB-SubCell"/>
</dbReference>
<keyword evidence="2" id="KW-1003">Cell membrane</keyword>
<dbReference type="Ensembl" id="ENSEBUT00000014279.1">
    <property type="protein sequence ID" value="ENSEBUP00000013703.1"/>
    <property type="gene ID" value="ENSEBUG00000008644.1"/>
</dbReference>
<keyword evidence="3 11" id="KW-0812">Transmembrane</keyword>
<reference evidence="15" key="1">
    <citation type="submission" date="2025-08" db="UniProtKB">
        <authorList>
            <consortium name="Ensembl"/>
        </authorList>
    </citation>
    <scope>IDENTIFICATION</scope>
</reference>
<dbReference type="SUPFAM" id="SSF81321">
    <property type="entry name" value="Family A G protein-coupled receptor-like"/>
    <property type="match status" value="1"/>
</dbReference>
<keyword evidence="16" id="KW-1185">Reference proteome</keyword>
<evidence type="ECO:0000256" key="13">
    <source>
        <dbReference type="SAM" id="Phobius"/>
    </source>
</evidence>
<evidence type="ECO:0000256" key="1">
    <source>
        <dbReference type="ARBA" id="ARBA00004651"/>
    </source>
</evidence>
<dbReference type="GO" id="GO:0097225">
    <property type="term" value="C:sperm midpiece"/>
    <property type="evidence" value="ECO:0007669"/>
    <property type="project" value="TreeGrafter"/>
</dbReference>
<dbReference type="GO" id="GO:0004995">
    <property type="term" value="F:tachykinin receptor activity"/>
    <property type="evidence" value="ECO:0007669"/>
    <property type="project" value="InterPro"/>
</dbReference>
<reference evidence="15" key="2">
    <citation type="submission" date="2025-09" db="UniProtKB">
        <authorList>
            <consortium name="Ensembl"/>
        </authorList>
    </citation>
    <scope>IDENTIFICATION</scope>
</reference>
<evidence type="ECO:0000256" key="3">
    <source>
        <dbReference type="ARBA" id="ARBA00022692"/>
    </source>
</evidence>
<accession>A0A8C4QEY1</accession>
<keyword evidence="4 13" id="KW-1133">Transmembrane helix</keyword>
<comment type="subcellular location">
    <subcellularLocation>
        <location evidence="1">Cell membrane</location>
        <topology evidence="1">Multi-pass membrane protein</topology>
    </subcellularLocation>
</comment>
<dbReference type="AlphaFoldDB" id="A0A8C4QEY1"/>
<feature type="transmembrane region" description="Helical" evidence="13">
    <location>
        <begin position="88"/>
        <end position="108"/>
    </location>
</feature>
<keyword evidence="6 13" id="KW-0472">Membrane</keyword>
<evidence type="ECO:0000313" key="16">
    <source>
        <dbReference type="Proteomes" id="UP000694388"/>
    </source>
</evidence>
<dbReference type="PROSITE" id="PS50262">
    <property type="entry name" value="G_PROTEIN_RECEP_F1_2"/>
    <property type="match status" value="1"/>
</dbReference>
<evidence type="ECO:0000313" key="15">
    <source>
        <dbReference type="Ensembl" id="ENSEBUP00000013703.1"/>
    </source>
</evidence>
<feature type="transmembrane region" description="Helical" evidence="13">
    <location>
        <begin position="50"/>
        <end position="76"/>
    </location>
</feature>
<comment type="similarity">
    <text evidence="11">Belongs to the G-protein coupled receptor 1 family.</text>
</comment>
<dbReference type="PROSITE" id="PS00237">
    <property type="entry name" value="G_PROTEIN_RECEP_F1_1"/>
    <property type="match status" value="1"/>
</dbReference>
<keyword evidence="10" id="KW-1015">Disulfide bond</keyword>
<feature type="transmembrane region" description="Helical" evidence="13">
    <location>
        <begin position="264"/>
        <end position="292"/>
    </location>
</feature>
<sequence>MKNNSVLTCLTEESVCGNLSVLNNGSQLSPVVPNSTAALPNPFVQPPWQVALWSIAFTVLVTVAISGNLVVIWIVLAHRRMRTVTNYFLVNLAVADASMAALNTSINFVYAMHNEWYFGAGYCRFHNLFPVTAVFASIYSMTAIAVDRYMAIRHPLKPRLSAQNTRGVVAGIWLLALCLALPLCVFSHVTQGQGRIICSIKWPDTMSGNSQLVYQFVIAILLYVLPLTVMAVTYTMVGITLWGGQIPGDSSEHFRQQLQAKRKVVKMMIVVVITFAICWLPFHVYFLLYGFVKEIYKWRYIQQAYLSMFWLSQSFTMYNPIIYCCLNNRFRTGFKRAFRWCPLVRISTDEAMELHSVPRQTRHSMARYSVSRADTSLITTLEHNSSDEKAAPSKGRAILPVLPGSSANGDAREFS</sequence>
<dbReference type="Proteomes" id="UP000694388">
    <property type="component" value="Unplaced"/>
</dbReference>
<feature type="transmembrane region" description="Helical" evidence="13">
    <location>
        <begin position="212"/>
        <end position="243"/>
    </location>
</feature>
<dbReference type="PANTHER" id="PTHR46925:SF2">
    <property type="entry name" value="G-PROTEIN COUPLED RECEPTOR TKR-1-RELATED"/>
    <property type="match status" value="1"/>
</dbReference>
<keyword evidence="9 11" id="KW-0807">Transducer</keyword>
<feature type="region of interest" description="Disordered" evidence="12">
    <location>
        <begin position="383"/>
        <end position="415"/>
    </location>
</feature>
<evidence type="ECO:0000256" key="5">
    <source>
        <dbReference type="ARBA" id="ARBA00023040"/>
    </source>
</evidence>
<evidence type="ECO:0000256" key="8">
    <source>
        <dbReference type="ARBA" id="ARBA00023170"/>
    </source>
</evidence>
<dbReference type="InterPro" id="IPR000276">
    <property type="entry name" value="GPCR_Rhodpsn"/>
</dbReference>
<feature type="transmembrane region" description="Helical" evidence="13">
    <location>
        <begin position="128"/>
        <end position="146"/>
    </location>
</feature>
<dbReference type="GeneTree" id="ENSGT00940000155512"/>
<dbReference type="PRINTS" id="PR00244">
    <property type="entry name" value="NEUROKININR"/>
</dbReference>
<protein>
    <recommendedName>
        <fullName evidence="14">G-protein coupled receptors family 1 profile domain-containing protein</fullName>
    </recommendedName>
</protein>
<feature type="transmembrane region" description="Helical" evidence="13">
    <location>
        <begin position="167"/>
        <end position="189"/>
    </location>
</feature>
<name>A0A8C4QEY1_EPTBU</name>
<dbReference type="InterPro" id="IPR017452">
    <property type="entry name" value="GPCR_Rhodpsn_7TM"/>
</dbReference>
<evidence type="ECO:0000256" key="7">
    <source>
        <dbReference type="ARBA" id="ARBA00023139"/>
    </source>
</evidence>
<evidence type="ECO:0000256" key="12">
    <source>
        <dbReference type="SAM" id="MobiDB-lite"/>
    </source>
</evidence>
<dbReference type="InterPro" id="IPR001681">
    <property type="entry name" value="Neurokn_rcpt"/>
</dbReference>
<keyword evidence="5 11" id="KW-0297">G-protein coupled receptor</keyword>
<dbReference type="PANTHER" id="PTHR46925">
    <property type="entry name" value="G-PROTEIN COUPLED RECEPTOR TKR-1-RELATED"/>
    <property type="match status" value="1"/>
</dbReference>
<evidence type="ECO:0000259" key="14">
    <source>
        <dbReference type="PROSITE" id="PS50262"/>
    </source>
</evidence>
<feature type="disulfide bond" evidence="10">
    <location>
        <begin position="123"/>
        <end position="198"/>
    </location>
</feature>
<dbReference type="OMA" id="FIMAGPQ"/>
<evidence type="ECO:0000256" key="10">
    <source>
        <dbReference type="PIRSR" id="PIRSR601681-50"/>
    </source>
</evidence>
<keyword evidence="7" id="KW-0564">Palmitate</keyword>
<feature type="domain" description="G-protein coupled receptors family 1 profile" evidence="14">
    <location>
        <begin position="67"/>
        <end position="323"/>
    </location>
</feature>